<dbReference type="EMBL" id="PGFG01000001">
    <property type="protein sequence ID" value="PJJ74827.1"/>
    <property type="molecule type" value="Genomic_DNA"/>
</dbReference>
<dbReference type="RefSeq" id="WP_100313512.1">
    <property type="nucleotide sequence ID" value="NZ_PGFG01000001.1"/>
</dbReference>
<dbReference type="SUPFAM" id="SSF55729">
    <property type="entry name" value="Acyl-CoA N-acyltransferases (Nat)"/>
    <property type="match status" value="1"/>
</dbReference>
<name>A0A2M9CSE7_9BACT</name>
<accession>A0A2M9CSE7</accession>
<organism evidence="1 2">
    <name type="scientific">Thermoflavifilum aggregans</name>
    <dbReference type="NCBI Taxonomy" id="454188"/>
    <lineage>
        <taxon>Bacteria</taxon>
        <taxon>Pseudomonadati</taxon>
        <taxon>Bacteroidota</taxon>
        <taxon>Chitinophagia</taxon>
        <taxon>Chitinophagales</taxon>
        <taxon>Chitinophagaceae</taxon>
        <taxon>Thermoflavifilum</taxon>
    </lineage>
</organism>
<dbReference type="PANTHER" id="PTHR41368:SF1">
    <property type="entry name" value="PROTEIN YGHO"/>
    <property type="match status" value="1"/>
</dbReference>
<evidence type="ECO:0000313" key="1">
    <source>
        <dbReference type="EMBL" id="PJJ74827.1"/>
    </source>
</evidence>
<dbReference type="Gene3D" id="3.40.630.30">
    <property type="match status" value="1"/>
</dbReference>
<dbReference type="InterPro" id="IPR039968">
    <property type="entry name" value="BcerS-like"/>
</dbReference>
<sequence length="386" mass="45725">MHILPVENSQTARAFLLLPRKIHAGNPEWIEPLHRDMEEVFDPRRNKAFRHGACARWILVDDQQNCIGRVAAFVNRKYKNKGDDMPVGGMGFFECINDRRAAHMLFDQCRVWLQERGMQAMDGPINFGERDKWWGLLVEGFHAPLYGMNYNPPYYQDLFESYGFEVFFNQYCYAMRVDTKLQDKFYERHAQIASNPDFHAEHYRKKDLEKFAADFCKVYNEAWAGHGGLKTLELKQVIQFFRKMNPVADEHLVWFVYYKNQPIGCWLNIPDINQAIRYLHGHFSLWHKLKFIWLMRRGVCKRFIGLVFGIVPAFQGKGVDSYLIIEGANVIQPAARYEEYEMQWIGDFNPKMINIAESLGTYRSRRLITYRYLFDRSKPFQRHPMV</sequence>
<comment type="caution">
    <text evidence="1">The sequence shown here is derived from an EMBL/GenBank/DDBJ whole genome shotgun (WGS) entry which is preliminary data.</text>
</comment>
<evidence type="ECO:0000313" key="2">
    <source>
        <dbReference type="Proteomes" id="UP000230000"/>
    </source>
</evidence>
<keyword evidence="2" id="KW-1185">Reference proteome</keyword>
<dbReference type="OrthoDB" id="9806005at2"/>
<dbReference type="InterPro" id="IPR016181">
    <property type="entry name" value="Acyl_CoA_acyltransferase"/>
</dbReference>
<dbReference type="Proteomes" id="UP000230000">
    <property type="component" value="Unassembled WGS sequence"/>
</dbReference>
<evidence type="ECO:0008006" key="3">
    <source>
        <dbReference type="Google" id="ProtNLM"/>
    </source>
</evidence>
<dbReference type="AlphaFoldDB" id="A0A2M9CSE7"/>
<protein>
    <recommendedName>
        <fullName evidence="3">N-acetyltransferase domain-containing protein</fullName>
    </recommendedName>
</protein>
<gene>
    <name evidence="1" type="ORF">BXY57_0390</name>
</gene>
<dbReference type="PANTHER" id="PTHR41368">
    <property type="entry name" value="PROTEIN YGHO"/>
    <property type="match status" value="1"/>
</dbReference>
<reference evidence="1 2" key="1">
    <citation type="submission" date="2017-11" db="EMBL/GenBank/DDBJ databases">
        <title>Genomic Encyclopedia of Archaeal and Bacterial Type Strains, Phase II (KMG-II): From Individual Species to Whole Genera.</title>
        <authorList>
            <person name="Goeker M."/>
        </authorList>
    </citation>
    <scope>NUCLEOTIDE SEQUENCE [LARGE SCALE GENOMIC DNA]</scope>
    <source>
        <strain evidence="1 2">DSM 27268</strain>
    </source>
</reference>
<proteinExistence type="predicted"/>